<dbReference type="PROSITE" id="PS51178">
    <property type="entry name" value="PASTA"/>
    <property type="match status" value="1"/>
</dbReference>
<dbReference type="UniPathway" id="UPA00219"/>
<evidence type="ECO:0000256" key="1">
    <source>
        <dbReference type="ARBA" id="ARBA00004370"/>
    </source>
</evidence>
<comment type="caution">
    <text evidence="9">The sequence shown here is derived from an EMBL/GenBank/DDBJ whole genome shotgun (WGS) entry which is preliminary data.</text>
</comment>
<evidence type="ECO:0000259" key="8">
    <source>
        <dbReference type="PROSITE" id="PS51178"/>
    </source>
</evidence>
<keyword evidence="5 7" id="KW-0472">Membrane</keyword>
<dbReference type="SUPFAM" id="SSF56601">
    <property type="entry name" value="beta-lactamase/transpeptidase-like"/>
    <property type="match status" value="1"/>
</dbReference>
<dbReference type="InterPro" id="IPR005311">
    <property type="entry name" value="PBP_dimer"/>
</dbReference>
<dbReference type="Pfam" id="PF03793">
    <property type="entry name" value="PASTA"/>
    <property type="match status" value="1"/>
</dbReference>
<dbReference type="RefSeq" id="WP_124220181.1">
    <property type="nucleotide sequence ID" value="NZ_RKRF01000007.1"/>
</dbReference>
<evidence type="ECO:0000313" key="9">
    <source>
        <dbReference type="EMBL" id="RPF56085.1"/>
    </source>
</evidence>
<keyword evidence="10" id="KW-1185">Reference proteome</keyword>
<dbReference type="OrthoDB" id="9804124at2"/>
<evidence type="ECO:0000256" key="2">
    <source>
        <dbReference type="ARBA" id="ARBA00004752"/>
    </source>
</evidence>
<evidence type="ECO:0000313" key="10">
    <source>
        <dbReference type="Proteomes" id="UP000276443"/>
    </source>
</evidence>
<dbReference type="Gene3D" id="3.30.70.2110">
    <property type="match status" value="1"/>
</dbReference>
<accession>A0A3N5CBF2</accession>
<feature type="transmembrane region" description="Helical" evidence="7">
    <location>
        <begin position="12"/>
        <end position="31"/>
    </location>
</feature>
<dbReference type="Gene3D" id="3.40.710.10">
    <property type="entry name" value="DD-peptidase/beta-lactamase superfamily"/>
    <property type="match status" value="1"/>
</dbReference>
<dbReference type="AlphaFoldDB" id="A0A3N5CBF2"/>
<evidence type="ECO:0000256" key="5">
    <source>
        <dbReference type="ARBA" id="ARBA00023136"/>
    </source>
</evidence>
<dbReference type="PANTHER" id="PTHR30627">
    <property type="entry name" value="PEPTIDOGLYCAN D,D-TRANSPEPTIDASE"/>
    <property type="match status" value="1"/>
</dbReference>
<evidence type="ECO:0000256" key="4">
    <source>
        <dbReference type="ARBA" id="ARBA00012448"/>
    </source>
</evidence>
<proteinExistence type="inferred from homology"/>
<dbReference type="SUPFAM" id="SSF56519">
    <property type="entry name" value="Penicillin binding protein dimerisation domain"/>
    <property type="match status" value="1"/>
</dbReference>
<dbReference type="EC" id="3.4.16.4" evidence="4"/>
<dbReference type="Proteomes" id="UP000276443">
    <property type="component" value="Unassembled WGS sequence"/>
</dbReference>
<name>A0A3N5CBF2_9BACI</name>
<organism evidence="9 10">
    <name type="scientific">Aquisalibacillus elongatus</name>
    <dbReference type="NCBI Taxonomy" id="485577"/>
    <lineage>
        <taxon>Bacteria</taxon>
        <taxon>Bacillati</taxon>
        <taxon>Bacillota</taxon>
        <taxon>Bacilli</taxon>
        <taxon>Bacillales</taxon>
        <taxon>Bacillaceae</taxon>
        <taxon>Aquisalibacillus</taxon>
    </lineage>
</organism>
<evidence type="ECO:0000256" key="6">
    <source>
        <dbReference type="ARBA" id="ARBA00034000"/>
    </source>
</evidence>
<dbReference type="CDD" id="cd06575">
    <property type="entry name" value="PASTA_Pbp2x-like_2"/>
    <property type="match status" value="1"/>
</dbReference>
<dbReference type="GO" id="GO:0008658">
    <property type="term" value="F:penicillin binding"/>
    <property type="evidence" value="ECO:0007669"/>
    <property type="project" value="InterPro"/>
</dbReference>
<dbReference type="SUPFAM" id="SSF54184">
    <property type="entry name" value="Penicillin-binding protein 2x (pbp-2x), c-terminal domain"/>
    <property type="match status" value="2"/>
</dbReference>
<keyword evidence="7" id="KW-1133">Transmembrane helix</keyword>
<dbReference type="Pfam" id="PF03717">
    <property type="entry name" value="PBP_dimer"/>
    <property type="match status" value="1"/>
</dbReference>
<dbReference type="Gene3D" id="3.90.1310.10">
    <property type="entry name" value="Penicillin-binding protein 2a (Domain 2)"/>
    <property type="match status" value="1"/>
</dbReference>
<dbReference type="Pfam" id="PF00905">
    <property type="entry name" value="Transpeptidase"/>
    <property type="match status" value="1"/>
</dbReference>
<dbReference type="SMART" id="SM00740">
    <property type="entry name" value="PASTA"/>
    <property type="match status" value="2"/>
</dbReference>
<comment type="similarity">
    <text evidence="3">Belongs to the transpeptidase family.</text>
</comment>
<dbReference type="InterPro" id="IPR005543">
    <property type="entry name" value="PASTA_dom"/>
</dbReference>
<protein>
    <recommendedName>
        <fullName evidence="4">serine-type D-Ala-D-Ala carboxypeptidase</fullName>
        <ecNumber evidence="4">3.4.16.4</ecNumber>
    </recommendedName>
</protein>
<keyword evidence="7" id="KW-0812">Transmembrane</keyword>
<dbReference type="GO" id="GO:0009252">
    <property type="term" value="P:peptidoglycan biosynthetic process"/>
    <property type="evidence" value="ECO:0007669"/>
    <property type="project" value="UniProtKB-UniPathway"/>
</dbReference>
<sequence>MFKLNYKNVMSFLVISIFTLIFLLIIGRFMYIQFHGEVQAVDLVDYADRFRYVNSELDAERGEIYDQTGMVLAGNKTVYTLYAILDEGYSKNASESLHVENLQETANQLSSVINMDSDQIYNILENGKENDRFQVEFSHAGSALSTEQKDEIESLDLPGIYLTERPQRYYPNDKFASQVIGFTEMKLNEETGEEEEVGTYGVEGMYDEDLRGVNGSVSYKRDKYGYKLLNAEELIQSPEDGNDVYLTIDQKIQTFLEDAMTTVDEQYNPESIMAAVMDPKTGEVLAMSNRPSFDPNTKENIENWYNDVISSPFEPGSTMKIFTLSAAIEEGVYNGSDTYKSGRYRINENFRVIRDHNNGEGWGEITYNEGVQHSSNVAFAKILWEQLGPDQYKDYLESFHFNRATGIDLNGEKVGQLSYTYPMEQITTSFGQGSTFTPIQIMKAATALANEGKMVKPYVTSKIMDPKSKKALYEAETEYVGEPISADTAQQVKDLLESTVTSEEGTARRFQLENFSTFGKTGTAETPDPSGGYHSGRDSYVYSFIGMAPKEDPELMMYVAVEKPDLEGEYGSELTSYIYKTVMENSLHYLEIEPDQSTDQTVEKIDLNSIYGQSTHEVVSRLEEQGMTVTVVGEGEEIDESIPKEGSSAYPNQHILLKTNGTATMPDVTDWTLRDILSLVELVDMELDFIGEGFVTKQNLSVGAEITEDSHLIVELSSDYLEEPAEEQQDQKETEE</sequence>
<evidence type="ECO:0000256" key="7">
    <source>
        <dbReference type="SAM" id="Phobius"/>
    </source>
</evidence>
<dbReference type="GO" id="GO:0071555">
    <property type="term" value="P:cell wall organization"/>
    <property type="evidence" value="ECO:0007669"/>
    <property type="project" value="TreeGrafter"/>
</dbReference>
<dbReference type="Gene3D" id="2.20.70.70">
    <property type="match status" value="1"/>
</dbReference>
<dbReference type="GO" id="GO:0009002">
    <property type="term" value="F:serine-type D-Ala-D-Ala carboxypeptidase activity"/>
    <property type="evidence" value="ECO:0007669"/>
    <property type="project" value="UniProtKB-EC"/>
</dbReference>
<comment type="pathway">
    <text evidence="2">Cell wall biogenesis; peptidoglycan biosynthesis.</text>
</comment>
<comment type="subcellular location">
    <subcellularLocation>
        <location evidence="1">Membrane</location>
    </subcellularLocation>
</comment>
<dbReference type="InterPro" id="IPR050515">
    <property type="entry name" value="Beta-lactam/transpept"/>
</dbReference>
<dbReference type="InterPro" id="IPR036138">
    <property type="entry name" value="PBP_dimer_sf"/>
</dbReference>
<dbReference type="InterPro" id="IPR001460">
    <property type="entry name" value="PCN-bd_Tpept"/>
</dbReference>
<dbReference type="PANTHER" id="PTHR30627:SF26">
    <property type="entry name" value="PENICILLIN-BINDING PROTEIN 2B"/>
    <property type="match status" value="1"/>
</dbReference>
<gene>
    <name evidence="9" type="ORF">EDC24_0973</name>
</gene>
<evidence type="ECO:0000256" key="3">
    <source>
        <dbReference type="ARBA" id="ARBA00007171"/>
    </source>
</evidence>
<reference evidence="9 10" key="1">
    <citation type="submission" date="2018-11" db="EMBL/GenBank/DDBJ databases">
        <title>Genomic Encyclopedia of Type Strains, Phase IV (KMG-IV): sequencing the most valuable type-strain genomes for metagenomic binning, comparative biology and taxonomic classification.</title>
        <authorList>
            <person name="Goeker M."/>
        </authorList>
    </citation>
    <scope>NUCLEOTIDE SEQUENCE [LARGE SCALE GENOMIC DNA]</scope>
    <source>
        <strain evidence="9 10">DSM 18090</strain>
    </source>
</reference>
<dbReference type="EMBL" id="RKRF01000007">
    <property type="protein sequence ID" value="RPF56085.1"/>
    <property type="molecule type" value="Genomic_DNA"/>
</dbReference>
<comment type="catalytic activity">
    <reaction evidence="6">
        <text>Preferential cleavage: (Ac)2-L-Lys-D-Ala-|-D-Ala. Also transpeptidation of peptidyl-alanyl moieties that are N-acyl substituents of D-alanine.</text>
        <dbReference type="EC" id="3.4.16.4"/>
    </reaction>
</comment>
<feature type="domain" description="PASTA" evidence="8">
    <location>
        <begin position="659"/>
        <end position="718"/>
    </location>
</feature>
<dbReference type="InterPro" id="IPR012338">
    <property type="entry name" value="Beta-lactam/transpept-like"/>
</dbReference>
<dbReference type="GO" id="GO:0005886">
    <property type="term" value="C:plasma membrane"/>
    <property type="evidence" value="ECO:0007669"/>
    <property type="project" value="TreeGrafter"/>
</dbReference>